<dbReference type="InterPro" id="IPR003593">
    <property type="entry name" value="AAA+_ATPase"/>
</dbReference>
<dbReference type="Gene3D" id="3.40.50.300">
    <property type="entry name" value="P-loop containing nucleotide triphosphate hydrolases"/>
    <property type="match status" value="1"/>
</dbReference>
<dbReference type="GO" id="GO:0005524">
    <property type="term" value="F:ATP binding"/>
    <property type="evidence" value="ECO:0007669"/>
    <property type="project" value="InterPro"/>
</dbReference>
<dbReference type="InterPro" id="IPR003959">
    <property type="entry name" value="ATPase_AAA_core"/>
</dbReference>
<dbReference type="RefSeq" id="WP_084425921.1">
    <property type="nucleotide sequence ID" value="NZ_CP042914.1"/>
</dbReference>
<evidence type="ECO:0000313" key="3">
    <source>
        <dbReference type="Proteomes" id="UP000325286"/>
    </source>
</evidence>
<proteinExistence type="predicted"/>
<reference evidence="2 3" key="1">
    <citation type="submission" date="2019-08" db="EMBL/GenBank/DDBJ databases">
        <title>Deep-cultivation of Planctomycetes and their phenomic and genomic characterization uncovers novel biology.</title>
        <authorList>
            <person name="Wiegand S."/>
            <person name="Jogler M."/>
            <person name="Boedeker C."/>
            <person name="Pinto D."/>
            <person name="Vollmers J."/>
            <person name="Rivas-Marin E."/>
            <person name="Kohn T."/>
            <person name="Peeters S.H."/>
            <person name="Heuer A."/>
            <person name="Rast P."/>
            <person name="Oberbeckmann S."/>
            <person name="Bunk B."/>
            <person name="Jeske O."/>
            <person name="Meyerdierks A."/>
            <person name="Storesund J.E."/>
            <person name="Kallscheuer N."/>
            <person name="Luecker S."/>
            <person name="Lage O.M."/>
            <person name="Pohl T."/>
            <person name="Merkel B.J."/>
            <person name="Hornburger P."/>
            <person name="Mueller R.-W."/>
            <person name="Bruemmer F."/>
            <person name="Labrenz M."/>
            <person name="Spormann A.M."/>
            <person name="Op den Camp H."/>
            <person name="Overmann J."/>
            <person name="Amann R."/>
            <person name="Jetten M.S.M."/>
            <person name="Mascher T."/>
            <person name="Medema M.H."/>
            <person name="Devos D.P."/>
            <person name="Kaster A.-K."/>
            <person name="Ovreas L."/>
            <person name="Rohde M."/>
            <person name="Galperin M.Y."/>
            <person name="Jogler C."/>
        </authorList>
    </citation>
    <scope>NUCLEOTIDE SEQUENCE [LARGE SCALE GENOMIC DNA]</scope>
    <source>
        <strain evidence="2 3">UC8</strain>
    </source>
</reference>
<evidence type="ECO:0000313" key="2">
    <source>
        <dbReference type="EMBL" id="QEG41805.1"/>
    </source>
</evidence>
<gene>
    <name evidence="2" type="ORF">UC8_38310</name>
</gene>
<dbReference type="GO" id="GO:0016887">
    <property type="term" value="F:ATP hydrolysis activity"/>
    <property type="evidence" value="ECO:0007669"/>
    <property type="project" value="InterPro"/>
</dbReference>
<dbReference type="CDD" id="cd00009">
    <property type="entry name" value="AAA"/>
    <property type="match status" value="1"/>
</dbReference>
<dbReference type="AlphaFoldDB" id="A0A5B9QWP6"/>
<sequence>MNEQKQVLVAGDVFSDWLLFEKEVESQDRFSKDTAAYPAWKNERQIFIPAVHGGAWIVDRFLRMMLNPDQAMQVRCYKRFSHDRLRSGDSRHVIHQFTDLKEYESIPAEGGSLKTYRAVAGSYRFSGPVNASAQLHPILLPATSEGGCLSTTPPGDSLPDDVARLTEDSTYLRHVQSLQDSAVQFDGTAGVRTIVLYDRGNGFADYKNKYMHYEHCDDTEPETEEDSPVSQSAGALSQDPIEGWKYLFLHGTPEEIRARHKSGDQQRIADISHVFVSVKNIPDPRSWNAKHDSSGCGHKIIDFMIENDLLSESTIVLDANDLRASGAHITRGASWERTATDTLRLFQNHPFLLRLLGAHKIVIRFGISGAIVRQHSGNLNNSWIIYDPATSEQGFADASRFGTMYPMDAVLLSTLTAEHVNNWTAPKDAGNPSSKRCITTVKKGLSRCRTFYQHGWNPKATTRDSIEKWDQDHQNLPKYDPLERMKNQRATVLGSYSYEDWDDRRTQLQFEIYINDEYEFGQLINSGRLSLAICKSVAEELFCERVSRLLKHVLSTADLPQDTFSIGTDVFDGRTAKVPATITIQFSCDAIDAITKVTKLVEEKLIRGGFCFKEHSRGDDRKRWRSEEHLSHAVKCLVMQEHEFVSQQIHHRLFAPVTFMENEIDMFSSSELDSGSGEDWAILPADNSRLYSISRELVVRGFGGLTEIGIERFPIAQFGTLTVVDRNEIENYRDLNQLVRNYLKRPSPERPLCSAVFGPPGSGKSFGVKQLAQSAGINGADILEYNLSQFERKEDLERAFINVRNACSPSRTPLVFFDEFDSSLGKESLGWLKMFLSVMQDGTFSLNGDIMQLGKSILIFAGGTSETFGDFIALASEGGESAKYFRAVKGPDFVSRLRGYIDIASINPSDALQRENSVHYLRRAAIVRSIIKREYPGLLDGAGVASIDEGVLNAILKVSCYTHGARSLSALFDMSNLVGKKRFDRSQLPSENQLAMHLEHTQRHDGVKEFFRLVNEA</sequence>
<dbReference type="KEGG" id="rul:UC8_38310"/>
<dbReference type="EMBL" id="CP042914">
    <property type="protein sequence ID" value="QEG41805.1"/>
    <property type="molecule type" value="Genomic_DNA"/>
</dbReference>
<protein>
    <submittedName>
        <fullName evidence="2">ATPase family associated with various cellular activities (AAA)</fullName>
    </submittedName>
</protein>
<dbReference type="SUPFAM" id="SSF52540">
    <property type="entry name" value="P-loop containing nucleoside triphosphate hydrolases"/>
    <property type="match status" value="1"/>
</dbReference>
<dbReference type="InterPro" id="IPR027417">
    <property type="entry name" value="P-loop_NTPase"/>
</dbReference>
<dbReference type="Pfam" id="PF00004">
    <property type="entry name" value="AAA"/>
    <property type="match status" value="1"/>
</dbReference>
<dbReference type="Proteomes" id="UP000325286">
    <property type="component" value="Chromosome"/>
</dbReference>
<organism evidence="2 3">
    <name type="scientific">Roseimaritima ulvae</name>
    <dbReference type="NCBI Taxonomy" id="980254"/>
    <lineage>
        <taxon>Bacteria</taxon>
        <taxon>Pseudomonadati</taxon>
        <taxon>Planctomycetota</taxon>
        <taxon>Planctomycetia</taxon>
        <taxon>Pirellulales</taxon>
        <taxon>Pirellulaceae</taxon>
        <taxon>Roseimaritima</taxon>
    </lineage>
</organism>
<feature type="domain" description="AAA+ ATPase" evidence="1">
    <location>
        <begin position="750"/>
        <end position="907"/>
    </location>
</feature>
<accession>A0A5B9QWP6</accession>
<keyword evidence="3" id="KW-1185">Reference proteome</keyword>
<dbReference type="OrthoDB" id="227202at2"/>
<dbReference type="SMART" id="SM00382">
    <property type="entry name" value="AAA"/>
    <property type="match status" value="1"/>
</dbReference>
<name>A0A5B9QWP6_9BACT</name>
<evidence type="ECO:0000259" key="1">
    <source>
        <dbReference type="SMART" id="SM00382"/>
    </source>
</evidence>